<proteinExistence type="predicted"/>
<gene>
    <name evidence="1" type="ORF">M896_051390</name>
</gene>
<dbReference type="EMBL" id="JOKQ01000005">
    <property type="protein sequence ID" value="KHN69730.1"/>
    <property type="molecule type" value="Genomic_DNA"/>
</dbReference>
<accession>A0A0B2UL77</accession>
<sequence length="494" mass="56899">MLKDPNILAKLKRYNDVSIEIDNRARALDSLMSKLNLDIIDEFKSYIEPKKGIDKLLMFYNMFMQSKAVINQEKSSLEEQFGGMNNASFTCKLETLKENDVMGSIQRLMDVRQNLVEYNGVIVVEVEVISLDEIIKGAIGVVEESFFASLSKIPKLEPEIQEFAVFLLAHVDRKRTISRYTDMMYSKFGFDGVGSDNNMLLERTSRLSHTLLEIADINDSVIGKEHPEVTIGLQKMLVIGLRREIIDNLMRMEKEEGISSIPFLVELNSKLRHSGNRRTRAMEELFVFKDRINQVICNCMSRYFEDLDMVMNANSKCDAESLCVDMRSILDSFYDHKDILEVFVKTYGMSFGLTEPQDMFQVFSGKSMEKILLLAETLKGISKSVYVLNNAHVFDGHLKHVDNISIEQIVSINIDDIVNVWKHELEKRSEEDITVFLDKNIESQNRHFVPEAYRTNIVEQIDTIVNKALSTKKYMGNTTKLYHQIKKLYSQPHT</sequence>
<evidence type="ECO:0000313" key="1">
    <source>
        <dbReference type="EMBL" id="KHN69730.1"/>
    </source>
</evidence>
<keyword evidence="2" id="KW-1185">Reference proteome</keyword>
<dbReference type="VEuPathDB" id="MicrosporidiaDB:M896_051390"/>
<organism evidence="1 2">
    <name type="scientific">Ordospora colligata OC4</name>
    <dbReference type="NCBI Taxonomy" id="1354746"/>
    <lineage>
        <taxon>Eukaryota</taxon>
        <taxon>Fungi</taxon>
        <taxon>Fungi incertae sedis</taxon>
        <taxon>Microsporidia</taxon>
        <taxon>Ordosporidae</taxon>
        <taxon>Ordospora</taxon>
    </lineage>
</organism>
<dbReference type="InParanoid" id="A0A0B2UL77"/>
<dbReference type="AlphaFoldDB" id="A0A0B2UL77"/>
<reference evidence="1 2" key="1">
    <citation type="journal article" date="2014" name="MBio">
        <title>The Ordospora colligata genome; evolution of extreme reduction in microsporidia and host-to-parasite horizontal gene transfer.</title>
        <authorList>
            <person name="Pombert J.-F."/>
            <person name="Haag K.L."/>
            <person name="Beidas S."/>
            <person name="Ebert D."/>
            <person name="Keeling P.J."/>
        </authorList>
    </citation>
    <scope>NUCLEOTIDE SEQUENCE [LARGE SCALE GENOMIC DNA]</scope>
    <source>
        <strain evidence="1 2">OC4</strain>
    </source>
</reference>
<evidence type="ECO:0000313" key="2">
    <source>
        <dbReference type="Proteomes" id="UP000031056"/>
    </source>
</evidence>
<dbReference type="RefSeq" id="XP_014563772.1">
    <property type="nucleotide sequence ID" value="XM_014708286.1"/>
</dbReference>
<dbReference type="Proteomes" id="UP000031056">
    <property type="component" value="Unassembled WGS sequence"/>
</dbReference>
<dbReference type="GeneID" id="26261792"/>
<name>A0A0B2UL77_9MICR</name>
<protein>
    <submittedName>
        <fullName evidence="1">Uncharacterized protein</fullName>
    </submittedName>
</protein>
<dbReference type="HOGENOM" id="CLU_043064_0_0_1"/>
<dbReference type="OrthoDB" id="2190236at2759"/>
<comment type="caution">
    <text evidence="1">The sequence shown here is derived from an EMBL/GenBank/DDBJ whole genome shotgun (WGS) entry which is preliminary data.</text>
</comment>